<protein>
    <recommendedName>
        <fullName evidence="1">G domain-containing protein</fullName>
    </recommendedName>
</protein>
<dbReference type="Pfam" id="PF01926">
    <property type="entry name" value="MMR_HSR1"/>
    <property type="match status" value="1"/>
</dbReference>
<dbReference type="GO" id="GO:0002098">
    <property type="term" value="P:tRNA wobble uridine modification"/>
    <property type="evidence" value="ECO:0007669"/>
    <property type="project" value="TreeGrafter"/>
</dbReference>
<dbReference type="CDD" id="cd00882">
    <property type="entry name" value="Ras_like_GTPase"/>
    <property type="match status" value="1"/>
</dbReference>
<evidence type="ECO:0000259" key="1">
    <source>
        <dbReference type="Pfam" id="PF01926"/>
    </source>
</evidence>
<dbReference type="Gene3D" id="3.40.50.300">
    <property type="entry name" value="P-loop containing nucleotide triphosphate hydrolases"/>
    <property type="match status" value="1"/>
</dbReference>
<dbReference type="GO" id="GO:0030488">
    <property type="term" value="P:tRNA methylation"/>
    <property type="evidence" value="ECO:0007669"/>
    <property type="project" value="TreeGrafter"/>
</dbReference>
<feature type="domain" description="G" evidence="1">
    <location>
        <begin position="48"/>
        <end position="105"/>
    </location>
</feature>
<dbReference type="InterPro" id="IPR006073">
    <property type="entry name" value="GTP-bd"/>
</dbReference>
<evidence type="ECO:0000313" key="2">
    <source>
        <dbReference type="EnsemblMetazoa" id="Aqu2.1.03650_001"/>
    </source>
</evidence>
<dbReference type="eggNOG" id="ENOG502TFW6">
    <property type="taxonomic scope" value="Eukaryota"/>
</dbReference>
<dbReference type="PANTHER" id="PTHR42714">
    <property type="entry name" value="TRNA MODIFICATION GTPASE GTPBP3"/>
    <property type="match status" value="1"/>
</dbReference>
<reference evidence="2" key="1">
    <citation type="submission" date="2017-05" db="UniProtKB">
        <authorList>
            <consortium name="EnsemblMetazoa"/>
        </authorList>
    </citation>
    <scope>IDENTIFICATION</scope>
</reference>
<sequence>MATPSGNNTVQSEEVEPFEHLDVQKEYLTPEMEEKIKALRDSKRPVNILVVGPVGAGKSTLVNAMFGKDVAEVGLSPRAVTTEVHFYEGEYNGVKIKVYDTVGFRDARVK</sequence>
<dbReference type="AlphaFoldDB" id="A0A1X7SNJ0"/>
<dbReference type="SUPFAM" id="SSF52540">
    <property type="entry name" value="P-loop containing nucleoside triphosphate hydrolases"/>
    <property type="match status" value="1"/>
</dbReference>
<dbReference type="GO" id="GO:0005525">
    <property type="term" value="F:GTP binding"/>
    <property type="evidence" value="ECO:0007669"/>
    <property type="project" value="InterPro"/>
</dbReference>
<dbReference type="InParanoid" id="A0A1X7SNJ0"/>
<proteinExistence type="predicted"/>
<dbReference type="InterPro" id="IPR027417">
    <property type="entry name" value="P-loop_NTPase"/>
</dbReference>
<organism evidence="2">
    <name type="scientific">Amphimedon queenslandica</name>
    <name type="common">Sponge</name>
    <dbReference type="NCBI Taxonomy" id="400682"/>
    <lineage>
        <taxon>Eukaryota</taxon>
        <taxon>Metazoa</taxon>
        <taxon>Porifera</taxon>
        <taxon>Demospongiae</taxon>
        <taxon>Heteroscleromorpha</taxon>
        <taxon>Haplosclerida</taxon>
        <taxon>Niphatidae</taxon>
        <taxon>Amphimedon</taxon>
    </lineage>
</organism>
<dbReference type="EnsemblMetazoa" id="Aqu2.1.03650_001">
    <property type="protein sequence ID" value="Aqu2.1.03650_001"/>
    <property type="gene ID" value="Aqu2.1.03650"/>
</dbReference>
<dbReference type="GO" id="GO:0005829">
    <property type="term" value="C:cytosol"/>
    <property type="evidence" value="ECO:0007669"/>
    <property type="project" value="TreeGrafter"/>
</dbReference>
<dbReference type="PANTHER" id="PTHR42714:SF2">
    <property type="entry name" value="TRNA MODIFICATION GTPASE GTPBP3, MITOCHONDRIAL"/>
    <property type="match status" value="1"/>
</dbReference>
<dbReference type="OrthoDB" id="25620at2759"/>
<accession>A0A1X7SNJ0</accession>
<name>A0A1X7SNJ0_AMPQE</name>